<evidence type="ECO:0000313" key="1">
    <source>
        <dbReference type="EMBL" id="SIT27605.1"/>
    </source>
</evidence>
<proteinExistence type="predicted"/>
<dbReference type="Proteomes" id="UP000186917">
    <property type="component" value="Unassembled WGS sequence"/>
</dbReference>
<dbReference type="AlphaFoldDB" id="A0A173MGS5"/>
<dbReference type="KEGG" id="fln:FLA_2637"/>
<organism evidence="1 2">
    <name type="scientific">Filimonas lacunae</name>
    <dbReference type="NCBI Taxonomy" id="477680"/>
    <lineage>
        <taxon>Bacteria</taxon>
        <taxon>Pseudomonadati</taxon>
        <taxon>Bacteroidota</taxon>
        <taxon>Chitinophagia</taxon>
        <taxon>Chitinophagales</taxon>
        <taxon>Chitinophagaceae</taxon>
        <taxon>Filimonas</taxon>
    </lineage>
</organism>
<dbReference type="OrthoDB" id="659070at2"/>
<evidence type="ECO:0000313" key="2">
    <source>
        <dbReference type="Proteomes" id="UP000186917"/>
    </source>
</evidence>
<accession>A0A173MGS5</accession>
<keyword evidence="2" id="KW-1185">Reference proteome</keyword>
<reference evidence="2" key="1">
    <citation type="submission" date="2017-01" db="EMBL/GenBank/DDBJ databases">
        <authorList>
            <person name="Varghese N."/>
            <person name="Submissions S."/>
        </authorList>
    </citation>
    <scope>NUCLEOTIDE SEQUENCE [LARGE SCALE GENOMIC DNA]</scope>
    <source>
        <strain evidence="2">DSM 21054</strain>
    </source>
</reference>
<dbReference type="EMBL" id="FTOR01000007">
    <property type="protein sequence ID" value="SIT27605.1"/>
    <property type="molecule type" value="Genomic_DNA"/>
</dbReference>
<protein>
    <submittedName>
        <fullName evidence="1">Uncharacterized protein</fullName>
    </submittedName>
</protein>
<name>A0A173MGS5_9BACT</name>
<sequence length="374" mass="42732">MSQPETHEQPDVRKRPYTLSIPAFLQEELDKTDWEELDTDTGDGGELPIFINGLLAEEDPELGDHCFDVLDEEIGQAVYKATYKVGEILATLLPRYTPESEVHTRVVKFLFLIMSRLTIRKGKDAYENLTTKLQASIPAFYQRAAHPDDKFALEGIYLLLHAGRTAPETVVFLWKIYNNTALSTFKRSYALFTLAILYVETDQSTTLITEFSAIWESTEEKLLRLILAAHLVMAAEGESKTPWIMELIEVFIHPAPLKQDFFKLNPYTYSYHIEEYILGVLRYIDADKQEHKIAPVLAMLPEANILTLTTLFDALFSILFWQRASLENITPTRKQALLLSADIVDKNPGVVNHAEIFRKYQLPYDATQLRQLAG</sequence>
<dbReference type="RefSeq" id="WP_076380901.1">
    <property type="nucleotide sequence ID" value="NZ_AP017422.1"/>
</dbReference>
<gene>
    <name evidence="1" type="ORF">SAMN05421788_107278</name>
</gene>
<dbReference type="STRING" id="477680.SAMN05421788_107278"/>